<evidence type="ECO:0000313" key="2">
    <source>
        <dbReference type="Proteomes" id="UP000316406"/>
    </source>
</evidence>
<dbReference type="Proteomes" id="UP000316406">
    <property type="component" value="Unassembled WGS sequence"/>
</dbReference>
<comment type="caution">
    <text evidence="1">The sequence shown here is derived from an EMBL/GenBank/DDBJ whole genome shotgun (WGS) entry which is preliminary data.</text>
</comment>
<dbReference type="RefSeq" id="WP_143924566.1">
    <property type="nucleotide sequence ID" value="NZ_VLTK01000023.1"/>
</dbReference>
<dbReference type="OrthoDB" id="4809895at2"/>
<protein>
    <submittedName>
        <fullName evidence="1">Uncharacterized protein</fullName>
    </submittedName>
</protein>
<gene>
    <name evidence="1" type="ORF">FO013_21300</name>
</gene>
<accession>A0A556C3I6</accession>
<keyword evidence="2" id="KW-1185">Reference proteome</keyword>
<proteinExistence type="predicted"/>
<reference evidence="1 2" key="1">
    <citation type="submission" date="2019-07" db="EMBL/GenBank/DDBJ databases">
        <title>Draft genome sequence of Brevibacterium aurantiacum XU54 isolated from Xinjiang China.</title>
        <authorList>
            <person name="Xu X."/>
        </authorList>
    </citation>
    <scope>NUCLEOTIDE SEQUENCE [LARGE SCALE GENOMIC DNA]</scope>
    <source>
        <strain evidence="1 2">XU54</strain>
    </source>
</reference>
<dbReference type="AlphaFoldDB" id="A0A556C3I6"/>
<dbReference type="EMBL" id="VLTK01000023">
    <property type="protein sequence ID" value="TSI11982.1"/>
    <property type="molecule type" value="Genomic_DNA"/>
</dbReference>
<name>A0A556C3I6_BREAU</name>
<organism evidence="1 2">
    <name type="scientific">Brevibacterium aurantiacum</name>
    <dbReference type="NCBI Taxonomy" id="273384"/>
    <lineage>
        <taxon>Bacteria</taxon>
        <taxon>Bacillati</taxon>
        <taxon>Actinomycetota</taxon>
        <taxon>Actinomycetes</taxon>
        <taxon>Micrococcales</taxon>
        <taxon>Brevibacteriaceae</taxon>
        <taxon>Brevibacterium</taxon>
    </lineage>
</organism>
<sequence length="79" mass="8970">MELTQTSQDECTLRNDDNAVVYHVAITGDANKDINVPELQPAQDIQFELAPPAQRRTGELRIMWETHLGEKQVLTQSLH</sequence>
<evidence type="ECO:0000313" key="1">
    <source>
        <dbReference type="EMBL" id="TSI11982.1"/>
    </source>
</evidence>